<dbReference type="InterPro" id="IPR050708">
    <property type="entry name" value="T6SS_VgrG/RHS"/>
</dbReference>
<proteinExistence type="predicted"/>
<dbReference type="Pfam" id="PF20148">
    <property type="entry name" value="DUF6531"/>
    <property type="match status" value="1"/>
</dbReference>
<reference evidence="5 6" key="1">
    <citation type="submission" date="2016-06" db="EMBL/GenBank/DDBJ databases">
        <title>Insight into the functional genes involving in sulfur oxidation in Pearl River water.</title>
        <authorList>
            <person name="Luo J."/>
            <person name="Tan X."/>
            <person name="Lin W."/>
        </authorList>
    </citation>
    <scope>NUCLEOTIDE SEQUENCE [LARGE SCALE GENOMIC DNA]</scope>
    <source>
        <strain evidence="5 6">LS2</strain>
    </source>
</reference>
<evidence type="ECO:0000313" key="6">
    <source>
        <dbReference type="Proteomes" id="UP000078596"/>
    </source>
</evidence>
<dbReference type="Pfam" id="PF25023">
    <property type="entry name" value="TEN_YD-shell"/>
    <property type="match status" value="1"/>
</dbReference>
<protein>
    <submittedName>
        <fullName evidence="5">Uncharacterized protein</fullName>
    </submittedName>
</protein>
<evidence type="ECO:0000256" key="2">
    <source>
        <dbReference type="SAM" id="SignalP"/>
    </source>
</evidence>
<dbReference type="NCBIfam" id="TIGR01643">
    <property type="entry name" value="YD_repeat_2x"/>
    <property type="match status" value="1"/>
</dbReference>
<keyword evidence="6" id="KW-1185">Reference proteome</keyword>
<dbReference type="InterPro" id="IPR022385">
    <property type="entry name" value="Rhs_assc_core"/>
</dbReference>
<sequence>MNTNRRPLLLVFCQICCLALSAMTVFVPIEAHACGAGSSGATCGGAGVASLGNSSGTNQGGGNPINVITGNKFEQEVDLPALPGVLGLEIVRYYNSALASPQATGRTIGRGWRLSYETQLYPVRNTLQIMQADGTRIIFVRNAKDPSQCATKDPANGSVRELPSSEGGGYVWTWADGRKLRFNWQGKLVRITAATGEILRLQHNMAGELVKVTDPEGRSLTLHYPKASSGSPNGAVNPPFDGVHAIDSPVGRFVYTYGSPVPQGFTGDRGLLAANLSAVTLPNGVSRHYLYEDPRHPSFLTGLSVTAKAVDGVAPTSRRIRTWAYDKQGRGILSVLGKPRQLNDKGDVLPGTGIGQVDFAYPSPSKTVLTNSLGQKTVFTHTVIGQENRLLEVRGAGCTGCGTPNRRYGYDKQGRMIADTRLAPDGHPLSTTQTRRDALGRPIEIRQIEYLHGKPQPARLFVRYTYAGEAIEPNQIIRPSVVPGKEFVTHIAYNTVGQPTRVTESGFSPIDAQGHTQPTALSRTTTYTYRTINGRSLLTRIDGPLPDGPKQSPADSDITEIKWDKQGNFPTKIINPTGLTQQINTRDDAGRPTLVTNIDGQPTRLAYAYTGQATQIEHEQRKVQITYDARMQPVALQNNAGQTIRINYQPEQGKLSYTLPDGQTLAEHYNTEMRVTATDWLGHQGQTLGNPTRYHYDTQTGLLSGITQPSGLQISFNYNALGELNHWQQGKIKGQQHFDPMARLLSADVSGTKYSAGVDKRNGALALTLPTGAVHTQLTDDFGRVVQQTSPERGTRTARYDLTDHTIEVRDALRVMTARYDMAGRIVEREHKDLIDGRTQGVRYVWHGALLVEIDDDAQQTEYTYDQYSHRTSERITYKATPNAGATSYTTLYHYDQLGRLNRVKLPEGATLIYRFDAISRVVQTDYQPPALTEWAKASHQIWKNEGTRPLISNLKTDSAHGLLSFTHSNGERATARYDSALRLVGWQDGSAHTQLKYNPDGDISQLVRNRQILGLDYNPQGRLAKVVEGNQTEHFDLDTNGNRLSQTQPSGQTETYKYRHASDQLLAAGSQSYRYNSVGEPVQIETGTDTRHLNYGPMGELDSVSTQQAGKKPSIAIYHYNQDLQRIAKTVNGQTTFFLWQGGRISAEADAHGHIRTRYLYLGNRPVEVIKYNTRGQPHIYAVLTDHLGAPLAVADEHKNIVWQAQYNIYGRATVRDHSLHSGASPPTNAISRIFGITDAQDNIPSANFQFNLRLPGQYEDTETGYYYNFHRYYDPKTGRYLTPDPIGLEGGTNLYGYVDGNPVMASDPLGLDWEAADGNVPGWANRLIVGYRVHQMFSKYIKKRNLGFFTDSTYDGTFGSLRPDVYDPIEKKIWELKPLGNRDNPAAYKIITNQVDRYVSIANRAVKVNDPQARECGGWSKGATNALFNQGQRLGYVQIGEGPFRRVYEITLWRDKASHGVDTGLVFYRADLIENPAGKFFDSVLKTLANAPVKWVITPLPFRIPVLP</sequence>
<feature type="domain" description="Teneurin-like YD-shell" evidence="4">
    <location>
        <begin position="1011"/>
        <end position="1214"/>
    </location>
</feature>
<dbReference type="NCBIfam" id="TIGR03696">
    <property type="entry name" value="Rhs_assc_core"/>
    <property type="match status" value="1"/>
</dbReference>
<dbReference type="PANTHER" id="PTHR32305">
    <property type="match status" value="1"/>
</dbReference>
<evidence type="ECO:0000313" key="5">
    <source>
        <dbReference type="EMBL" id="ANJ67021.1"/>
    </source>
</evidence>
<evidence type="ECO:0000259" key="3">
    <source>
        <dbReference type="Pfam" id="PF20148"/>
    </source>
</evidence>
<organism evidence="5 6">
    <name type="scientific">Halothiobacillus diazotrophicus</name>
    <dbReference type="NCBI Taxonomy" id="1860122"/>
    <lineage>
        <taxon>Bacteria</taxon>
        <taxon>Pseudomonadati</taxon>
        <taxon>Pseudomonadota</taxon>
        <taxon>Gammaproteobacteria</taxon>
        <taxon>Chromatiales</taxon>
        <taxon>Halothiobacillaceae</taxon>
        <taxon>Halothiobacillus</taxon>
    </lineage>
</organism>
<name>A0A191ZGK8_9GAMM</name>
<accession>A0A191ZGK8</accession>
<dbReference type="Proteomes" id="UP000078596">
    <property type="component" value="Chromosome"/>
</dbReference>
<dbReference type="Gene3D" id="2.180.10.10">
    <property type="entry name" value="RHS repeat-associated core"/>
    <property type="match status" value="2"/>
</dbReference>
<feature type="signal peptide" evidence="2">
    <location>
        <begin position="1"/>
        <end position="33"/>
    </location>
</feature>
<dbReference type="InterPro" id="IPR056823">
    <property type="entry name" value="TEN-like_YD-shell"/>
</dbReference>
<evidence type="ECO:0000256" key="1">
    <source>
        <dbReference type="ARBA" id="ARBA00022737"/>
    </source>
</evidence>
<gene>
    <name evidence="5" type="ORF">A9404_06175</name>
</gene>
<feature type="domain" description="DUF6531" evidence="3">
    <location>
        <begin position="62"/>
        <end position="139"/>
    </location>
</feature>
<dbReference type="EMBL" id="CP016027">
    <property type="protein sequence ID" value="ANJ67021.1"/>
    <property type="molecule type" value="Genomic_DNA"/>
</dbReference>
<dbReference type="PANTHER" id="PTHR32305:SF15">
    <property type="entry name" value="PROTEIN RHSA-RELATED"/>
    <property type="match status" value="1"/>
</dbReference>
<dbReference type="KEGG" id="haz:A9404_06175"/>
<feature type="chain" id="PRO_5008250389" evidence="2">
    <location>
        <begin position="34"/>
        <end position="1510"/>
    </location>
</feature>
<evidence type="ECO:0000259" key="4">
    <source>
        <dbReference type="Pfam" id="PF25023"/>
    </source>
</evidence>
<keyword evidence="2" id="KW-0732">Signal</keyword>
<dbReference type="InterPro" id="IPR045351">
    <property type="entry name" value="DUF6531"/>
</dbReference>
<dbReference type="InterPro" id="IPR006530">
    <property type="entry name" value="YD"/>
</dbReference>
<dbReference type="STRING" id="1860122.A9404_06175"/>
<keyword evidence="1" id="KW-0677">Repeat</keyword>